<dbReference type="EMBL" id="BNAV01000001">
    <property type="protein sequence ID" value="GHF32996.1"/>
    <property type="molecule type" value="Genomic_DNA"/>
</dbReference>
<reference evidence="4" key="2">
    <citation type="submission" date="2020-09" db="EMBL/GenBank/DDBJ databases">
        <authorList>
            <person name="Sun Q."/>
            <person name="Zhou Y."/>
        </authorList>
    </citation>
    <scope>NUCLEOTIDE SEQUENCE</scope>
    <source>
        <strain evidence="4">CGMCC 4.7679</strain>
    </source>
</reference>
<evidence type="ECO:0000259" key="3">
    <source>
        <dbReference type="PROSITE" id="PS50043"/>
    </source>
</evidence>
<dbReference type="InterPro" id="IPR027417">
    <property type="entry name" value="P-loop_NTPase"/>
</dbReference>
<proteinExistence type="predicted"/>
<dbReference type="GO" id="GO:0006355">
    <property type="term" value="P:regulation of DNA-templated transcription"/>
    <property type="evidence" value="ECO:0007669"/>
    <property type="project" value="InterPro"/>
</dbReference>
<dbReference type="OrthoDB" id="3656034at2"/>
<sequence>MLRGRGTEQAEIEALLGSARAGVSGALVLRGEPGIGKTALLREAVADAAGMRVLRSAGIESEAELPFAGLHQLLRGELHRLGALPAPQRRALSGAFGLGDAVGDRFMVGAGVLSLLAEVAEESPVLCVVDDAHWLDRASAEALLFAARRLDREGVAVLLAVRDYAEALTGSGLPELHLSGLDDESAAALLDERLPAELRARLLTETRGNPLALRELPSVVAGHGPGPLPLTARVLDAFHHRIRSLPGATRTLLLLAAADDSGEPAAILRAGERLGVGVAELGPAEEQRLVTNELAFRHPLIRAAVYHGAPLVQRIAAHEALAAAYAARGDEDREAWHRAVAAPGADEQVADKLARTARRAEERHAYAAAASAYERAAQLSETSVAAALRLTSACEAAIHNGRFDWARSRAERVLPDVGDGPTRARLAEVRAAADFAQGSLSSAHKLLLEHAPLTPEPERAFWMVLRALHAGWAAPDGAPLLAAALDGFDALALAPDHPLRSVAWLARWGAAPGLGWDTAGYPDLDDVLDRARVAAREAGPRGLMEVASRSFVVGRDDVSCEVSAELAGTARDTGMPFALAPGLGHLTLTQVLLGRHRDALISGDEGLRIARDTGQPLWTSYVHGALAYLAAVEGDESRSREHAEAAGAGQVGSAWAQTALALLDLGHGRLRDAFDRLRDLAGGPRRHQGAVLRSTPDLVEAAVRLGRADEVSVAEFASWAAALRVPWLDALVARCRALLAPENEAEQHYRRALEPAGRPFDRARTELLYGEWLRRGRRKTEARSQLRSALRTFEELGSGPWAERARTELGAAGEAVAQAARPDVFAALTPQELQITRFAAQGLSNRDIAARLYLSPRTVAYHLYKAYPKLGVTSRAELGGLGVSGV</sequence>
<dbReference type="InterPro" id="IPR000792">
    <property type="entry name" value="Tscrpt_reg_LuxR_C"/>
</dbReference>
<dbReference type="SUPFAM" id="SSF52540">
    <property type="entry name" value="P-loop containing nucleoside triphosphate hydrolases"/>
    <property type="match status" value="1"/>
</dbReference>
<keyword evidence="1" id="KW-0547">Nucleotide-binding</keyword>
<evidence type="ECO:0000256" key="1">
    <source>
        <dbReference type="ARBA" id="ARBA00022741"/>
    </source>
</evidence>
<dbReference type="Proteomes" id="UP000658656">
    <property type="component" value="Unassembled WGS sequence"/>
</dbReference>
<dbReference type="Pfam" id="PF13191">
    <property type="entry name" value="AAA_16"/>
    <property type="match status" value="1"/>
</dbReference>
<dbReference type="Pfam" id="PF00196">
    <property type="entry name" value="GerE"/>
    <property type="match status" value="1"/>
</dbReference>
<protein>
    <submittedName>
        <fullName evidence="4">Helix-turn-helix transcriptional regulator</fullName>
    </submittedName>
</protein>
<dbReference type="Gene3D" id="1.10.10.10">
    <property type="entry name" value="Winged helix-like DNA-binding domain superfamily/Winged helix DNA-binding domain"/>
    <property type="match status" value="1"/>
</dbReference>
<dbReference type="PANTHER" id="PTHR16305">
    <property type="entry name" value="TESTICULAR SOLUBLE ADENYLYL CYCLASE"/>
    <property type="match status" value="1"/>
</dbReference>
<organism evidence="4 5">
    <name type="scientific">Amycolatopsis bartoniae</name>
    <dbReference type="NCBI Taxonomy" id="941986"/>
    <lineage>
        <taxon>Bacteria</taxon>
        <taxon>Bacillati</taxon>
        <taxon>Actinomycetota</taxon>
        <taxon>Actinomycetes</taxon>
        <taxon>Pseudonocardiales</taxon>
        <taxon>Pseudonocardiaceae</taxon>
        <taxon>Amycolatopsis</taxon>
    </lineage>
</organism>
<dbReference type="PANTHER" id="PTHR16305:SF35">
    <property type="entry name" value="TRANSCRIPTIONAL ACTIVATOR DOMAIN"/>
    <property type="match status" value="1"/>
</dbReference>
<dbReference type="InterPro" id="IPR036388">
    <property type="entry name" value="WH-like_DNA-bd_sf"/>
</dbReference>
<evidence type="ECO:0000256" key="2">
    <source>
        <dbReference type="ARBA" id="ARBA00022840"/>
    </source>
</evidence>
<dbReference type="AlphaFoldDB" id="A0A8H9IQE1"/>
<dbReference type="PROSITE" id="PS50043">
    <property type="entry name" value="HTH_LUXR_2"/>
    <property type="match status" value="1"/>
</dbReference>
<evidence type="ECO:0000313" key="5">
    <source>
        <dbReference type="Proteomes" id="UP000658656"/>
    </source>
</evidence>
<feature type="domain" description="HTH luxR-type" evidence="3">
    <location>
        <begin position="821"/>
        <end position="886"/>
    </location>
</feature>
<evidence type="ECO:0000313" key="4">
    <source>
        <dbReference type="EMBL" id="GHF32996.1"/>
    </source>
</evidence>
<dbReference type="GO" id="GO:0004016">
    <property type="term" value="F:adenylate cyclase activity"/>
    <property type="evidence" value="ECO:0007669"/>
    <property type="project" value="TreeGrafter"/>
</dbReference>
<name>A0A8H9IQE1_9PSEU</name>
<dbReference type="SUPFAM" id="SSF46894">
    <property type="entry name" value="C-terminal effector domain of the bipartite response regulators"/>
    <property type="match status" value="1"/>
</dbReference>
<dbReference type="GO" id="GO:0005524">
    <property type="term" value="F:ATP binding"/>
    <property type="evidence" value="ECO:0007669"/>
    <property type="project" value="UniProtKB-KW"/>
</dbReference>
<dbReference type="SMART" id="SM00421">
    <property type="entry name" value="HTH_LUXR"/>
    <property type="match status" value="1"/>
</dbReference>
<reference evidence="4" key="1">
    <citation type="journal article" date="2014" name="Int. J. Syst. Evol. Microbiol.">
        <title>Complete genome sequence of Corynebacterium casei LMG S-19264T (=DSM 44701T), isolated from a smear-ripened cheese.</title>
        <authorList>
            <consortium name="US DOE Joint Genome Institute (JGI-PGF)"/>
            <person name="Walter F."/>
            <person name="Albersmeier A."/>
            <person name="Kalinowski J."/>
            <person name="Ruckert C."/>
        </authorList>
    </citation>
    <scope>NUCLEOTIDE SEQUENCE</scope>
    <source>
        <strain evidence="4">CGMCC 4.7679</strain>
    </source>
</reference>
<keyword evidence="2" id="KW-0067">ATP-binding</keyword>
<dbReference type="InterPro" id="IPR016032">
    <property type="entry name" value="Sig_transdc_resp-reg_C-effctor"/>
</dbReference>
<accession>A0A8H9IQE1</accession>
<dbReference type="GO" id="GO:0003677">
    <property type="term" value="F:DNA binding"/>
    <property type="evidence" value="ECO:0007669"/>
    <property type="project" value="InterPro"/>
</dbReference>
<dbReference type="GO" id="GO:0005737">
    <property type="term" value="C:cytoplasm"/>
    <property type="evidence" value="ECO:0007669"/>
    <property type="project" value="TreeGrafter"/>
</dbReference>
<dbReference type="PRINTS" id="PR00038">
    <property type="entry name" value="HTHLUXR"/>
</dbReference>
<dbReference type="RefSeq" id="WP_145937334.1">
    <property type="nucleotide sequence ID" value="NZ_BNAV01000001.1"/>
</dbReference>
<dbReference type="CDD" id="cd06170">
    <property type="entry name" value="LuxR_C_like"/>
    <property type="match status" value="1"/>
</dbReference>
<comment type="caution">
    <text evidence="4">The sequence shown here is derived from an EMBL/GenBank/DDBJ whole genome shotgun (WGS) entry which is preliminary data.</text>
</comment>
<dbReference type="InterPro" id="IPR041664">
    <property type="entry name" value="AAA_16"/>
</dbReference>
<gene>
    <name evidence="4" type="ORF">GCM10017566_01990</name>
</gene>
<keyword evidence="5" id="KW-1185">Reference proteome</keyword>